<dbReference type="Proteomes" id="UP000700596">
    <property type="component" value="Unassembled WGS sequence"/>
</dbReference>
<keyword evidence="2" id="KW-0472">Membrane</keyword>
<feature type="transmembrane region" description="Helical" evidence="2">
    <location>
        <begin position="696"/>
        <end position="715"/>
    </location>
</feature>
<reference evidence="3" key="1">
    <citation type="journal article" date="2021" name="Nat. Commun.">
        <title>Genetic determinants of endophytism in the Arabidopsis root mycobiome.</title>
        <authorList>
            <person name="Mesny F."/>
            <person name="Miyauchi S."/>
            <person name="Thiergart T."/>
            <person name="Pickel B."/>
            <person name="Atanasova L."/>
            <person name="Karlsson M."/>
            <person name="Huettel B."/>
            <person name="Barry K.W."/>
            <person name="Haridas S."/>
            <person name="Chen C."/>
            <person name="Bauer D."/>
            <person name="Andreopoulos W."/>
            <person name="Pangilinan J."/>
            <person name="LaButti K."/>
            <person name="Riley R."/>
            <person name="Lipzen A."/>
            <person name="Clum A."/>
            <person name="Drula E."/>
            <person name="Henrissat B."/>
            <person name="Kohler A."/>
            <person name="Grigoriev I.V."/>
            <person name="Martin F.M."/>
            <person name="Hacquard S."/>
        </authorList>
    </citation>
    <scope>NUCLEOTIDE SEQUENCE</scope>
    <source>
        <strain evidence="3">MPI-CAGE-CH-0243</strain>
    </source>
</reference>
<dbReference type="PANTHER" id="PTHR39596:SF2">
    <property type="entry name" value="HET DOMAIN PROTEIN (AFU_ORTHOLOGUE AFUA_1G17550)-RELATED"/>
    <property type="match status" value="1"/>
</dbReference>
<dbReference type="PANTHER" id="PTHR39596">
    <property type="match status" value="1"/>
</dbReference>
<feature type="coiled-coil region" evidence="1">
    <location>
        <begin position="9"/>
        <end position="36"/>
    </location>
</feature>
<protein>
    <recommendedName>
        <fullName evidence="5">Heterokaryon incompatibility domain-containing protein</fullName>
    </recommendedName>
</protein>
<keyword evidence="4" id="KW-1185">Reference proteome</keyword>
<evidence type="ECO:0000256" key="1">
    <source>
        <dbReference type="SAM" id="Coils"/>
    </source>
</evidence>
<sequence>MRMQPENVASVEKRRVAEVEKRLATLRKDASRLDRQHYINLMLDQGWCTHQVHYLAKKYDFVTFSYLAELPLAPERREDHATCSHYPSCVVYNVDMNNYTPAHRTPDCGCKSVSAPYDELTRIISERQVPLINIEQSEDPGRMTLRLHARTMFTKYVSVSHVWADGLGNPAENALPACQLTYLAARLHDIYGHSNCLFWFDTLCIPVKKEHEKLRDLSIDNMASIYAGANAVLVLDRELMNTKPVSLQECLARITCSVWMCRSWTLQEGILAHRCLFQFNGFTLVAESDKKADKVDWRFVESKSKSISVSRNASTQPVDHERERQLDRTFWSQNKKLADWATRCALENFFTTEFFGIQWSSQRSHQRFIHVWNALAGRSTTKTEDLVLILANLVGYNAEKLVSLHPNQRLAAIICSLDKIPFGLLFDDVQTFDRHPSIFASWMPTQLSRNMLDATPFLIKCLDVSWMSIPDHLLPTPLRVFPDRITNLMHFPRHYELHTRSSWPDTVDWYHDLEIYEMKQIIPQALERMKVLVPKTRTLFTFFSPARPRVELLNPDLFQGTCLIVRKPGSDPNSCRRGALFSIAKNKDRLARQSGLYLYYRGSMQIERRLYNQKIMHAQLPNEFEAVMLNREIQPLISFSCSFSRTKTGLKFDSFDYFWNFVANMIVLYVALQLGFGSLKLCRLWWRFGRLNNDLGGLFFVVGLEIILVANIWFLRLVRQSIRNYLAWQRARGFEFDRQFAYGYRKIRRVMATGTYEIFIG</sequence>
<dbReference type="OrthoDB" id="2426273at2759"/>
<organism evidence="3 4">
    <name type="scientific">Dendryphion nanum</name>
    <dbReference type="NCBI Taxonomy" id="256645"/>
    <lineage>
        <taxon>Eukaryota</taxon>
        <taxon>Fungi</taxon>
        <taxon>Dikarya</taxon>
        <taxon>Ascomycota</taxon>
        <taxon>Pezizomycotina</taxon>
        <taxon>Dothideomycetes</taxon>
        <taxon>Pleosporomycetidae</taxon>
        <taxon>Pleosporales</taxon>
        <taxon>Torulaceae</taxon>
        <taxon>Dendryphion</taxon>
    </lineage>
</organism>
<evidence type="ECO:0000313" key="3">
    <source>
        <dbReference type="EMBL" id="KAH7112955.1"/>
    </source>
</evidence>
<keyword evidence="1" id="KW-0175">Coiled coil</keyword>
<evidence type="ECO:0000313" key="4">
    <source>
        <dbReference type="Proteomes" id="UP000700596"/>
    </source>
</evidence>
<keyword evidence="2" id="KW-1133">Transmembrane helix</keyword>
<evidence type="ECO:0000256" key="2">
    <source>
        <dbReference type="SAM" id="Phobius"/>
    </source>
</evidence>
<name>A0A9P9IAZ2_9PLEO</name>
<proteinExistence type="predicted"/>
<dbReference type="AlphaFoldDB" id="A0A9P9IAZ2"/>
<accession>A0A9P9IAZ2</accession>
<evidence type="ECO:0008006" key="5">
    <source>
        <dbReference type="Google" id="ProtNLM"/>
    </source>
</evidence>
<gene>
    <name evidence="3" type="ORF">B0J11DRAFT_542350</name>
</gene>
<feature type="transmembrane region" description="Helical" evidence="2">
    <location>
        <begin position="657"/>
        <end position="676"/>
    </location>
</feature>
<keyword evidence="2" id="KW-0812">Transmembrane</keyword>
<comment type="caution">
    <text evidence="3">The sequence shown here is derived from an EMBL/GenBank/DDBJ whole genome shotgun (WGS) entry which is preliminary data.</text>
</comment>
<dbReference type="EMBL" id="JAGMWT010000020">
    <property type="protein sequence ID" value="KAH7112955.1"/>
    <property type="molecule type" value="Genomic_DNA"/>
</dbReference>